<feature type="domain" description="Enoyl reductase (ER)" evidence="7">
    <location>
        <begin position="16"/>
        <end position="332"/>
    </location>
</feature>
<dbReference type="OrthoDB" id="9787435at2"/>
<comment type="subcellular location">
    <subcellularLocation>
        <location evidence="1">Cytoplasm</location>
    </subcellularLocation>
</comment>
<evidence type="ECO:0000256" key="2">
    <source>
        <dbReference type="ARBA" id="ARBA00011881"/>
    </source>
</evidence>
<dbReference type="InterPro" id="IPR036291">
    <property type="entry name" value="NAD(P)-bd_dom_sf"/>
</dbReference>
<dbReference type="PANTHER" id="PTHR44154:SF1">
    <property type="entry name" value="QUINONE OXIDOREDUCTASE"/>
    <property type="match status" value="1"/>
</dbReference>
<keyword evidence="6" id="KW-0862">Zinc</keyword>
<comment type="similarity">
    <text evidence="6">Belongs to the zinc-containing alcohol dehydrogenase family. Quinone oxidoreductase subfamily.</text>
</comment>
<dbReference type="CDD" id="cd08252">
    <property type="entry name" value="AL_MDR"/>
    <property type="match status" value="1"/>
</dbReference>
<keyword evidence="6" id="KW-0560">Oxidoreductase</keyword>
<evidence type="ECO:0000256" key="3">
    <source>
        <dbReference type="ARBA" id="ARBA00022490"/>
    </source>
</evidence>
<dbReference type="Proteomes" id="UP000199492">
    <property type="component" value="Unassembled WGS sequence"/>
</dbReference>
<reference evidence="9" key="1">
    <citation type="submission" date="2016-10" db="EMBL/GenBank/DDBJ databases">
        <authorList>
            <person name="Varghese N."/>
            <person name="Submissions S."/>
        </authorList>
    </citation>
    <scope>NUCLEOTIDE SEQUENCE [LARGE SCALE GENOMIC DNA]</scope>
    <source>
        <strain evidence="9">DSM 15363</strain>
    </source>
</reference>
<evidence type="ECO:0000313" key="9">
    <source>
        <dbReference type="Proteomes" id="UP000199492"/>
    </source>
</evidence>
<keyword evidence="3" id="KW-0963">Cytoplasm</keyword>
<dbReference type="GO" id="GO:0016491">
    <property type="term" value="F:oxidoreductase activity"/>
    <property type="evidence" value="ECO:0007669"/>
    <property type="project" value="UniProtKB-KW"/>
</dbReference>
<protein>
    <recommendedName>
        <fullName evidence="6">Zinc-type alcohol dehydrogenase-like protein</fullName>
    </recommendedName>
</protein>
<sequence length="335" mass="37112">MKAIGYKENLPIEDINSLQDIELNTPKSTGRDILVDIKAISVNPADYKVRAGMPIEGDDWKVIGWDATGIVKEVGEDVSLFKVGDEVWYAGDFTRQGSYAEYQIVDERIVGKKPTSLTFPEAAALPLTTLTAYEMLFDRLQVAKEDASKSILVIGAAGGVGSILVQLAKKLTKLNIIGTASREETTAWLKDLGADSVINHRLKLSEELEKHNLPAPDYVVSLNGTEQHADEIVKLIKPQGKFGFIDDPKTFNIMPFKLKSVSTHWEFMFTRSMFQTEDMIEQHNILNKVAELIDNGTIKTTLGENFGIINAENLRKAHAFLETGKAKGKIVLEGF</sequence>
<comment type="subunit">
    <text evidence="2">Homotetramer.</text>
</comment>
<dbReference type="InterPro" id="IPR014182">
    <property type="entry name" value="ADH_Zn_typ-1"/>
</dbReference>
<evidence type="ECO:0000256" key="1">
    <source>
        <dbReference type="ARBA" id="ARBA00004496"/>
    </source>
</evidence>
<dbReference type="InterPro" id="IPR051603">
    <property type="entry name" value="Zinc-ADH_QOR/CCCR"/>
</dbReference>
<dbReference type="InterPro" id="IPR002364">
    <property type="entry name" value="Quin_OxRdtase/zeta-crystal_CS"/>
</dbReference>
<organism evidence="8 9">
    <name type="scientific">Winogradskyella thalassocola</name>
    <dbReference type="NCBI Taxonomy" id="262004"/>
    <lineage>
        <taxon>Bacteria</taxon>
        <taxon>Pseudomonadati</taxon>
        <taxon>Bacteroidota</taxon>
        <taxon>Flavobacteriia</taxon>
        <taxon>Flavobacteriales</taxon>
        <taxon>Flavobacteriaceae</taxon>
        <taxon>Winogradskyella</taxon>
    </lineage>
</organism>
<evidence type="ECO:0000313" key="8">
    <source>
        <dbReference type="EMBL" id="SDH61956.1"/>
    </source>
</evidence>
<dbReference type="InterPro" id="IPR013154">
    <property type="entry name" value="ADH-like_N"/>
</dbReference>
<name>A0A1G8DW58_9FLAO</name>
<dbReference type="Gene3D" id="3.90.180.10">
    <property type="entry name" value="Medium-chain alcohol dehydrogenases, catalytic domain"/>
    <property type="match status" value="1"/>
</dbReference>
<dbReference type="STRING" id="262004.SAMN04489796_103328"/>
<evidence type="ECO:0000256" key="5">
    <source>
        <dbReference type="ARBA" id="ARBA00022884"/>
    </source>
</evidence>
<evidence type="ECO:0000259" key="7">
    <source>
        <dbReference type="SMART" id="SM00829"/>
    </source>
</evidence>
<dbReference type="GO" id="GO:0003723">
    <property type="term" value="F:RNA binding"/>
    <property type="evidence" value="ECO:0007669"/>
    <property type="project" value="UniProtKB-KW"/>
</dbReference>
<gene>
    <name evidence="8" type="ORF">SAMN04489796_103328</name>
</gene>
<dbReference type="Pfam" id="PF13602">
    <property type="entry name" value="ADH_zinc_N_2"/>
    <property type="match status" value="1"/>
</dbReference>
<evidence type="ECO:0000256" key="6">
    <source>
        <dbReference type="RuleBase" id="RU364000"/>
    </source>
</evidence>
<accession>A0A1G8DW58</accession>
<dbReference type="GO" id="GO:0008270">
    <property type="term" value="F:zinc ion binding"/>
    <property type="evidence" value="ECO:0007669"/>
    <property type="project" value="InterPro"/>
</dbReference>
<keyword evidence="4" id="KW-0521">NADP</keyword>
<dbReference type="RefSeq" id="WP_092467774.1">
    <property type="nucleotide sequence ID" value="NZ_FNCZ01000003.1"/>
</dbReference>
<dbReference type="InterPro" id="IPR020843">
    <property type="entry name" value="ER"/>
</dbReference>
<dbReference type="SUPFAM" id="SSF50129">
    <property type="entry name" value="GroES-like"/>
    <property type="match status" value="1"/>
</dbReference>
<dbReference type="SUPFAM" id="SSF51735">
    <property type="entry name" value="NAD(P)-binding Rossmann-fold domains"/>
    <property type="match status" value="1"/>
</dbReference>
<dbReference type="InterPro" id="IPR011032">
    <property type="entry name" value="GroES-like_sf"/>
</dbReference>
<dbReference type="NCBIfam" id="TIGR02817">
    <property type="entry name" value="adh_fam_1"/>
    <property type="match status" value="1"/>
</dbReference>
<dbReference type="SMART" id="SM00829">
    <property type="entry name" value="PKS_ER"/>
    <property type="match status" value="1"/>
</dbReference>
<evidence type="ECO:0000256" key="4">
    <source>
        <dbReference type="ARBA" id="ARBA00022857"/>
    </source>
</evidence>
<dbReference type="Pfam" id="PF08240">
    <property type="entry name" value="ADH_N"/>
    <property type="match status" value="1"/>
</dbReference>
<keyword evidence="6" id="KW-0479">Metal-binding</keyword>
<dbReference type="Gene3D" id="3.40.50.720">
    <property type="entry name" value="NAD(P)-binding Rossmann-like Domain"/>
    <property type="match status" value="1"/>
</dbReference>
<dbReference type="EMBL" id="FNCZ01000003">
    <property type="protein sequence ID" value="SDH61956.1"/>
    <property type="molecule type" value="Genomic_DNA"/>
</dbReference>
<dbReference type="PANTHER" id="PTHR44154">
    <property type="entry name" value="QUINONE OXIDOREDUCTASE"/>
    <property type="match status" value="1"/>
</dbReference>
<dbReference type="AlphaFoldDB" id="A0A1G8DW58"/>
<keyword evidence="5" id="KW-0694">RNA-binding</keyword>
<proteinExistence type="inferred from homology"/>
<keyword evidence="9" id="KW-1185">Reference proteome</keyword>
<dbReference type="PROSITE" id="PS01162">
    <property type="entry name" value="QOR_ZETA_CRYSTAL"/>
    <property type="match status" value="1"/>
</dbReference>
<dbReference type="GO" id="GO:0005737">
    <property type="term" value="C:cytoplasm"/>
    <property type="evidence" value="ECO:0007669"/>
    <property type="project" value="UniProtKB-SubCell"/>
</dbReference>